<dbReference type="Pfam" id="PF13671">
    <property type="entry name" value="AAA_33"/>
    <property type="match status" value="1"/>
</dbReference>
<comment type="caution">
    <text evidence="1">The sequence shown here is derived from an EMBL/GenBank/DDBJ whole genome shotgun (WGS) entry which is preliminary data.</text>
</comment>
<dbReference type="EMBL" id="BAAANN010000044">
    <property type="protein sequence ID" value="GAA1986579.1"/>
    <property type="molecule type" value="Genomic_DNA"/>
</dbReference>
<dbReference type="Proteomes" id="UP001501116">
    <property type="component" value="Unassembled WGS sequence"/>
</dbReference>
<evidence type="ECO:0008006" key="3">
    <source>
        <dbReference type="Google" id="ProtNLM"/>
    </source>
</evidence>
<dbReference type="InterPro" id="IPR027417">
    <property type="entry name" value="P-loop_NTPase"/>
</dbReference>
<dbReference type="PIRSF" id="PIRSF037081">
    <property type="entry name" value="P-loop_All4644_prd"/>
    <property type="match status" value="1"/>
</dbReference>
<organism evidence="1 2">
    <name type="scientific">Amycolatopsis minnesotensis</name>
    <dbReference type="NCBI Taxonomy" id="337894"/>
    <lineage>
        <taxon>Bacteria</taxon>
        <taxon>Bacillati</taxon>
        <taxon>Actinomycetota</taxon>
        <taxon>Actinomycetes</taxon>
        <taxon>Pseudonocardiales</taxon>
        <taxon>Pseudonocardiaceae</taxon>
        <taxon>Amycolatopsis</taxon>
    </lineage>
</organism>
<dbReference type="SUPFAM" id="SSF52540">
    <property type="entry name" value="P-loop containing nucleoside triphosphate hydrolases"/>
    <property type="match status" value="1"/>
</dbReference>
<gene>
    <name evidence="1" type="ORF">GCM10009754_75670</name>
</gene>
<protein>
    <recommendedName>
        <fullName evidence="3">AAA domain-containing protein</fullName>
    </recommendedName>
</protein>
<reference evidence="1 2" key="1">
    <citation type="journal article" date="2019" name="Int. J. Syst. Evol. Microbiol.">
        <title>The Global Catalogue of Microorganisms (GCM) 10K type strain sequencing project: providing services to taxonomists for standard genome sequencing and annotation.</title>
        <authorList>
            <consortium name="The Broad Institute Genomics Platform"/>
            <consortium name="The Broad Institute Genome Sequencing Center for Infectious Disease"/>
            <person name="Wu L."/>
            <person name="Ma J."/>
        </authorList>
    </citation>
    <scope>NUCLEOTIDE SEQUENCE [LARGE SCALE GENOMIC DNA]</scope>
    <source>
        <strain evidence="1 2">JCM 14545</strain>
    </source>
</reference>
<evidence type="ECO:0000313" key="1">
    <source>
        <dbReference type="EMBL" id="GAA1986579.1"/>
    </source>
</evidence>
<evidence type="ECO:0000313" key="2">
    <source>
        <dbReference type="Proteomes" id="UP001501116"/>
    </source>
</evidence>
<sequence>MRATLIATIGPCGAGKTTWRHRHAPAGAEVVSLDEIRAELSPCGCSSDQAVNAAAVEIGTARTRAVLASGGTVVWDTTGYLARFRTHMLGLAAEYHARTVGLVVLPPLLTVLARNGRRDPTVCPRCGFARRVPEHRVWAMHRAITDAVPRLHTEGWHELHFLALPHHLRTHQPRREEIR</sequence>
<dbReference type="Gene3D" id="3.40.50.300">
    <property type="entry name" value="P-loop containing nucleotide triphosphate hydrolases"/>
    <property type="match status" value="1"/>
</dbReference>
<name>A0ABN2SH78_9PSEU</name>
<keyword evidence="2" id="KW-1185">Reference proteome</keyword>
<dbReference type="RefSeq" id="WP_344430015.1">
    <property type="nucleotide sequence ID" value="NZ_BAAANN010000044.1"/>
</dbReference>
<proteinExistence type="predicted"/>
<accession>A0ABN2SH78</accession>
<dbReference type="InterPro" id="IPR017101">
    <property type="entry name" value="P-loop_ATP/GTP-bd_All4644_prd"/>
</dbReference>